<dbReference type="GO" id="GO:0003735">
    <property type="term" value="F:structural constituent of ribosome"/>
    <property type="evidence" value="ECO:0007669"/>
    <property type="project" value="InterPro"/>
</dbReference>
<evidence type="ECO:0000256" key="2">
    <source>
        <dbReference type="ARBA" id="ARBA00022980"/>
    </source>
</evidence>
<dbReference type="InterPro" id="IPR000754">
    <property type="entry name" value="Ribosomal_uS9"/>
</dbReference>
<dbReference type="AlphaFoldDB" id="A0A2H0X9A6"/>
<dbReference type="InterPro" id="IPR020574">
    <property type="entry name" value="Ribosomal_uS9_CS"/>
</dbReference>
<accession>A0A2H0X9A6</accession>
<dbReference type="InterPro" id="IPR020568">
    <property type="entry name" value="Ribosomal_Su5_D2-typ_SF"/>
</dbReference>
<dbReference type="GO" id="GO:0003723">
    <property type="term" value="F:RNA binding"/>
    <property type="evidence" value="ECO:0007669"/>
    <property type="project" value="TreeGrafter"/>
</dbReference>
<dbReference type="EMBL" id="PEYW01000029">
    <property type="protein sequence ID" value="PIS20759.1"/>
    <property type="molecule type" value="Genomic_DNA"/>
</dbReference>
<dbReference type="InterPro" id="IPR014721">
    <property type="entry name" value="Ribsml_uS5_D2-typ_fold_subgr"/>
</dbReference>
<keyword evidence="2 5" id="KW-0689">Ribosomal protein</keyword>
<dbReference type="NCBIfam" id="NF001099">
    <property type="entry name" value="PRK00132.1"/>
    <property type="match status" value="1"/>
</dbReference>
<evidence type="ECO:0000256" key="3">
    <source>
        <dbReference type="ARBA" id="ARBA00023274"/>
    </source>
</evidence>
<dbReference type="PANTHER" id="PTHR21569:SF1">
    <property type="entry name" value="SMALL RIBOSOMAL SUBUNIT PROTEIN US9M"/>
    <property type="match status" value="1"/>
</dbReference>
<proteinExistence type="inferred from homology"/>
<evidence type="ECO:0000313" key="7">
    <source>
        <dbReference type="EMBL" id="PIS20759.1"/>
    </source>
</evidence>
<evidence type="ECO:0000313" key="8">
    <source>
        <dbReference type="Proteomes" id="UP000231414"/>
    </source>
</evidence>
<comment type="caution">
    <text evidence="7">The sequence shown here is derived from an EMBL/GenBank/DDBJ whole genome shotgun (WGS) entry which is preliminary data.</text>
</comment>
<dbReference type="SUPFAM" id="SSF54211">
    <property type="entry name" value="Ribosomal protein S5 domain 2-like"/>
    <property type="match status" value="1"/>
</dbReference>
<dbReference type="PROSITE" id="PS00360">
    <property type="entry name" value="RIBOSOMAL_S9"/>
    <property type="match status" value="1"/>
</dbReference>
<evidence type="ECO:0000256" key="1">
    <source>
        <dbReference type="ARBA" id="ARBA00005251"/>
    </source>
</evidence>
<protein>
    <recommendedName>
        <fullName evidence="4 5">Small ribosomal subunit protein uS9</fullName>
    </recommendedName>
</protein>
<dbReference type="PANTHER" id="PTHR21569">
    <property type="entry name" value="RIBOSOMAL PROTEIN S9"/>
    <property type="match status" value="1"/>
</dbReference>
<organism evidence="7 8">
    <name type="scientific">candidate division WWE3 bacterium CG08_land_8_20_14_0_20_43_13</name>
    <dbReference type="NCBI Taxonomy" id="1975087"/>
    <lineage>
        <taxon>Bacteria</taxon>
        <taxon>Katanobacteria</taxon>
    </lineage>
</organism>
<evidence type="ECO:0000256" key="5">
    <source>
        <dbReference type="HAMAP-Rule" id="MF_00532"/>
    </source>
</evidence>
<evidence type="ECO:0000256" key="6">
    <source>
        <dbReference type="RuleBase" id="RU003815"/>
    </source>
</evidence>
<evidence type="ECO:0000256" key="4">
    <source>
        <dbReference type="ARBA" id="ARBA00035259"/>
    </source>
</evidence>
<reference evidence="8" key="1">
    <citation type="submission" date="2017-09" db="EMBL/GenBank/DDBJ databases">
        <title>Depth-based differentiation of microbial function through sediment-hosted aquifers and enrichment of novel symbionts in the deep terrestrial subsurface.</title>
        <authorList>
            <person name="Probst A.J."/>
            <person name="Ladd B."/>
            <person name="Jarett J.K."/>
            <person name="Geller-Mcgrath D.E."/>
            <person name="Sieber C.M.K."/>
            <person name="Emerson J.B."/>
            <person name="Anantharaman K."/>
            <person name="Thomas B.C."/>
            <person name="Malmstrom R."/>
            <person name="Stieglmeier M."/>
            <person name="Klingl A."/>
            <person name="Woyke T."/>
            <person name="Ryan C.M."/>
            <person name="Banfield J.F."/>
        </authorList>
    </citation>
    <scope>NUCLEOTIDE SEQUENCE [LARGE SCALE GENOMIC DNA]</scope>
</reference>
<gene>
    <name evidence="5" type="primary">rpsI</name>
    <name evidence="7" type="ORF">COT52_01925</name>
</gene>
<name>A0A2H0X9A6_UNCKA</name>
<dbReference type="GO" id="GO:0005737">
    <property type="term" value="C:cytoplasm"/>
    <property type="evidence" value="ECO:0007669"/>
    <property type="project" value="UniProtKB-ARBA"/>
</dbReference>
<dbReference type="Pfam" id="PF00380">
    <property type="entry name" value="Ribosomal_S9"/>
    <property type="match status" value="1"/>
</dbReference>
<dbReference type="Gene3D" id="3.30.230.10">
    <property type="match status" value="1"/>
</dbReference>
<dbReference type="InterPro" id="IPR023035">
    <property type="entry name" value="Ribosomal_uS9_bac/plastid"/>
</dbReference>
<dbReference type="GO" id="GO:0015935">
    <property type="term" value="C:small ribosomal subunit"/>
    <property type="evidence" value="ECO:0007669"/>
    <property type="project" value="TreeGrafter"/>
</dbReference>
<keyword evidence="3 5" id="KW-0687">Ribonucleoprotein</keyword>
<comment type="similarity">
    <text evidence="1 5 6">Belongs to the universal ribosomal protein uS9 family.</text>
</comment>
<dbReference type="Proteomes" id="UP000231414">
    <property type="component" value="Unassembled WGS sequence"/>
</dbReference>
<sequence>MSQRNIDKNKDSIAQLGLKIEYSGLGRRKTSVARVWFYPKGEPSLSKVGQMIVNGISVEQYFPGEDLRQRYLEPLFACALPINKVCFSAKINGGGITGQLDALRLGLARAVLEFDPSQREVLRKRGLLTRDPRMVETKKYNLHKARRAHQFSKR</sequence>
<dbReference type="HAMAP" id="MF_00532_B">
    <property type="entry name" value="Ribosomal_uS9_B"/>
    <property type="match status" value="1"/>
</dbReference>
<dbReference type="GO" id="GO:0006412">
    <property type="term" value="P:translation"/>
    <property type="evidence" value="ECO:0007669"/>
    <property type="project" value="UniProtKB-UniRule"/>
</dbReference>